<evidence type="ECO:0000256" key="1">
    <source>
        <dbReference type="ARBA" id="ARBA00038085"/>
    </source>
</evidence>
<dbReference type="EMBL" id="CAWYQH010000097">
    <property type="protein sequence ID" value="CAK8683608.1"/>
    <property type="molecule type" value="Genomic_DNA"/>
</dbReference>
<dbReference type="SUPFAM" id="SSF49344">
    <property type="entry name" value="CBD9-like"/>
    <property type="match status" value="1"/>
</dbReference>
<protein>
    <submittedName>
        <fullName evidence="2">Uncharacterized protein</fullName>
    </submittedName>
</protein>
<proteinExistence type="inferred from homology"/>
<comment type="caution">
    <text evidence="2">The sequence shown here is derived from an EMBL/GenBank/DDBJ whole genome shotgun (WGS) entry which is preliminary data.</text>
</comment>
<keyword evidence="3" id="KW-1185">Reference proteome</keyword>
<evidence type="ECO:0000313" key="3">
    <source>
        <dbReference type="Proteomes" id="UP001642483"/>
    </source>
</evidence>
<gene>
    <name evidence="2" type="ORF">CVLEPA_LOCUS14661</name>
</gene>
<reference evidence="2 3" key="1">
    <citation type="submission" date="2024-02" db="EMBL/GenBank/DDBJ databases">
        <authorList>
            <person name="Daric V."/>
            <person name="Darras S."/>
        </authorList>
    </citation>
    <scope>NUCLEOTIDE SEQUENCE [LARGE SCALE GENOMIC DNA]</scope>
</reference>
<dbReference type="Proteomes" id="UP001642483">
    <property type="component" value="Unassembled WGS sequence"/>
</dbReference>
<dbReference type="PANTHER" id="PTHR31475">
    <property type="entry name" value="UPF0462 PROTEIN"/>
    <property type="match status" value="1"/>
</dbReference>
<dbReference type="Gene3D" id="2.60.40.1190">
    <property type="match status" value="1"/>
</dbReference>
<sequence>MEIAIAHQWDGDDIDHASVKMWLKEGEDGMKIEIKASYFHDPKPTGESGQSMWQLWDYEVVEAFFLNSDSGEYLELEFGPHGQYLALLFKGCRNLWKKDLSLKYSSKIHGNEWQGNAVIPWDYFPEKLNKFNMYAIHGTDPNRVYESLQPVPKDKYTTPDFHRLEYFRDIKPEDVFPNGNWKKCVSSIWNQK</sequence>
<dbReference type="PANTHER" id="PTHR31475:SF5">
    <property type="entry name" value="UPF0462 PROTEIN C4ORF33 HOMOLOG"/>
    <property type="match status" value="1"/>
</dbReference>
<accession>A0ABP0FWB1</accession>
<name>A0ABP0FWB1_CLALP</name>
<organism evidence="2 3">
    <name type="scientific">Clavelina lepadiformis</name>
    <name type="common">Light-bulb sea squirt</name>
    <name type="synonym">Ascidia lepadiformis</name>
    <dbReference type="NCBI Taxonomy" id="159417"/>
    <lineage>
        <taxon>Eukaryota</taxon>
        <taxon>Metazoa</taxon>
        <taxon>Chordata</taxon>
        <taxon>Tunicata</taxon>
        <taxon>Ascidiacea</taxon>
        <taxon>Aplousobranchia</taxon>
        <taxon>Clavelinidae</taxon>
        <taxon>Clavelina</taxon>
    </lineage>
</organism>
<evidence type="ECO:0000313" key="2">
    <source>
        <dbReference type="EMBL" id="CAK8683608.1"/>
    </source>
</evidence>
<comment type="similarity">
    <text evidence="1">Belongs to the UPF0462 family.</text>
</comment>